<accession>A0ABW6WLD3</accession>
<dbReference type="SUPFAM" id="SSF102405">
    <property type="entry name" value="MCP/YpsA-like"/>
    <property type="match status" value="1"/>
</dbReference>
<comment type="caution">
    <text evidence="1">The sequence shown here is derived from an EMBL/GenBank/DDBJ whole genome shotgun (WGS) entry which is preliminary data.</text>
</comment>
<reference evidence="1 2" key="1">
    <citation type="submission" date="2024-10" db="EMBL/GenBank/DDBJ databases">
        <title>The Natural Products Discovery Center: Release of the First 8490 Sequenced Strains for Exploring Actinobacteria Biosynthetic Diversity.</title>
        <authorList>
            <person name="Kalkreuter E."/>
            <person name="Kautsar S.A."/>
            <person name="Yang D."/>
            <person name="Bader C.D."/>
            <person name="Teijaro C.N."/>
            <person name="Fluegel L."/>
            <person name="Davis C.M."/>
            <person name="Simpson J.R."/>
            <person name="Lauterbach L."/>
            <person name="Steele A.D."/>
            <person name="Gui C."/>
            <person name="Meng S."/>
            <person name="Li G."/>
            <person name="Viehrig K."/>
            <person name="Ye F."/>
            <person name="Su P."/>
            <person name="Kiefer A.F."/>
            <person name="Nichols A."/>
            <person name="Cepeda A.J."/>
            <person name="Yan W."/>
            <person name="Fan B."/>
            <person name="Jiang Y."/>
            <person name="Adhikari A."/>
            <person name="Zheng C.-J."/>
            <person name="Schuster L."/>
            <person name="Cowan T.M."/>
            <person name="Smanski M.J."/>
            <person name="Chevrette M.G."/>
            <person name="De Carvalho L.P.S."/>
            <person name="Shen B."/>
        </authorList>
    </citation>
    <scope>NUCLEOTIDE SEQUENCE [LARGE SCALE GENOMIC DNA]</scope>
    <source>
        <strain evidence="1 2">NPDC000087</strain>
    </source>
</reference>
<gene>
    <name evidence="1" type="ORF">ACFY35_26605</name>
</gene>
<dbReference type="EMBL" id="JBIAZU010000005">
    <property type="protein sequence ID" value="MFF5293026.1"/>
    <property type="molecule type" value="Genomic_DNA"/>
</dbReference>
<evidence type="ECO:0000313" key="2">
    <source>
        <dbReference type="Proteomes" id="UP001602245"/>
    </source>
</evidence>
<sequence length="159" mass="17240">MTRIAISGHRDLSTAVENLVDHAIRDELSRFDPSELVGLSCLADGADQIFARAVVDLGGKLEIFVPASHYRESLPSQALDEYDELMSYAVKVHNLDHVDSTSESHMEASVQMLQHADLLFAVWDGLPARGFGGTADVVAHAEAIGVMVTVIWPDGAVRD</sequence>
<dbReference type="Proteomes" id="UP001602245">
    <property type="component" value="Unassembled WGS sequence"/>
</dbReference>
<dbReference type="Gene3D" id="3.40.50.450">
    <property type="match status" value="1"/>
</dbReference>
<evidence type="ECO:0000313" key="1">
    <source>
        <dbReference type="EMBL" id="MFF5293026.1"/>
    </source>
</evidence>
<dbReference type="RefSeq" id="WP_020516963.1">
    <property type="nucleotide sequence ID" value="NZ_JBIAZU010000005.1"/>
</dbReference>
<organism evidence="1 2">
    <name type="scientific">Paractinoplanes globisporus</name>
    <dbReference type="NCBI Taxonomy" id="113565"/>
    <lineage>
        <taxon>Bacteria</taxon>
        <taxon>Bacillati</taxon>
        <taxon>Actinomycetota</taxon>
        <taxon>Actinomycetes</taxon>
        <taxon>Micromonosporales</taxon>
        <taxon>Micromonosporaceae</taxon>
        <taxon>Paractinoplanes</taxon>
    </lineage>
</organism>
<protein>
    <submittedName>
        <fullName evidence="1">Uncharacterized protein</fullName>
    </submittedName>
</protein>
<proteinExistence type="predicted"/>
<name>A0ABW6WLD3_9ACTN</name>
<keyword evidence="2" id="KW-1185">Reference proteome</keyword>